<name>A0A7J4L157_9ARCH</name>
<evidence type="ECO:0000313" key="1">
    <source>
        <dbReference type="EMBL" id="HIH33396.1"/>
    </source>
</evidence>
<dbReference type="EMBL" id="DUFJ01000090">
    <property type="protein sequence ID" value="HIH33396.1"/>
    <property type="molecule type" value="Genomic_DNA"/>
</dbReference>
<organism evidence="1 2">
    <name type="scientific">Candidatus Iainarchaeum sp</name>
    <dbReference type="NCBI Taxonomy" id="3101447"/>
    <lineage>
        <taxon>Archaea</taxon>
        <taxon>Candidatus Iainarchaeota</taxon>
        <taxon>Candidatus Iainarchaeia</taxon>
        <taxon>Candidatus Iainarchaeales</taxon>
        <taxon>Candidatus Iainarchaeaceae</taxon>
        <taxon>Candidatus Iainarchaeum</taxon>
    </lineage>
</organism>
<evidence type="ECO:0000313" key="2">
    <source>
        <dbReference type="Proteomes" id="UP000527315"/>
    </source>
</evidence>
<proteinExistence type="predicted"/>
<dbReference type="Proteomes" id="UP000527315">
    <property type="component" value="Unassembled WGS sequence"/>
</dbReference>
<accession>A0A7J4L157</accession>
<reference evidence="2" key="1">
    <citation type="journal article" date="2020" name="bioRxiv">
        <title>A rank-normalized archaeal taxonomy based on genome phylogeny resolves widespread incomplete and uneven classifications.</title>
        <authorList>
            <person name="Rinke C."/>
            <person name="Chuvochina M."/>
            <person name="Mussig A.J."/>
            <person name="Chaumeil P.-A."/>
            <person name="Waite D.W."/>
            <person name="Whitman W.B."/>
            <person name="Parks D.H."/>
            <person name="Hugenholtz P."/>
        </authorList>
    </citation>
    <scope>NUCLEOTIDE SEQUENCE [LARGE SCALE GENOMIC DNA]</scope>
</reference>
<sequence>MKVSNLLPRFLKKGASRREESKWWQQERVISYFGNQVSRLRRPWFRNARLRTTERILSAFPNHARVRTRKGAELEITPLRGVNVFTAMRTDRTEHGYNTFHFIAKPASTENLQRLEHQQGDYTPLLKHLNKAAGYFSGEIALNEKEPVAIISNIQTRNAFFSLSSKEKRQLGDWDEAVLQFLEQGFRQAGVKKIIIFPKEIAARGRTVGANIFEKHYEQLPKSQGYSKQLIPIEELGFEAGPLASAPFMQLAKKTGFWVKELQA</sequence>
<gene>
    <name evidence="1" type="ORF">HA227_04045</name>
</gene>
<dbReference type="AlphaFoldDB" id="A0A7J4L157"/>
<protein>
    <submittedName>
        <fullName evidence="1">Uncharacterized protein</fullName>
    </submittedName>
</protein>
<comment type="caution">
    <text evidence="1">The sequence shown here is derived from an EMBL/GenBank/DDBJ whole genome shotgun (WGS) entry which is preliminary data.</text>
</comment>